<reference evidence="2" key="1">
    <citation type="submission" date="2020-02" db="EMBL/GenBank/DDBJ databases">
        <authorList>
            <person name="Meier V. D."/>
        </authorList>
    </citation>
    <scope>NUCLEOTIDE SEQUENCE</scope>
    <source>
        <strain evidence="2">AVDCRST_MAG27</strain>
    </source>
</reference>
<feature type="compositionally biased region" description="Low complexity" evidence="1">
    <location>
        <begin position="91"/>
        <end position="104"/>
    </location>
</feature>
<proteinExistence type="predicted"/>
<protein>
    <submittedName>
        <fullName evidence="2">Ribose ABC transport system, permease protein RbsC</fullName>
    </submittedName>
</protein>
<feature type="compositionally biased region" description="Basic residues" evidence="1">
    <location>
        <begin position="272"/>
        <end position="283"/>
    </location>
</feature>
<feature type="region of interest" description="Disordered" evidence="1">
    <location>
        <begin position="260"/>
        <end position="330"/>
    </location>
</feature>
<organism evidence="2">
    <name type="scientific">uncultured Craurococcus sp</name>
    <dbReference type="NCBI Taxonomy" id="1135998"/>
    <lineage>
        <taxon>Bacteria</taxon>
        <taxon>Pseudomonadati</taxon>
        <taxon>Pseudomonadota</taxon>
        <taxon>Alphaproteobacteria</taxon>
        <taxon>Acetobacterales</taxon>
        <taxon>Acetobacteraceae</taxon>
        <taxon>Craurococcus</taxon>
        <taxon>environmental samples</taxon>
    </lineage>
</organism>
<dbReference type="AlphaFoldDB" id="A0A6J4JMS3"/>
<accession>A0A6J4JMS3</accession>
<evidence type="ECO:0000256" key="1">
    <source>
        <dbReference type="SAM" id="MobiDB-lite"/>
    </source>
</evidence>
<gene>
    <name evidence="2" type="ORF">AVDCRST_MAG27-4212</name>
</gene>
<feature type="compositionally biased region" description="Basic residues" evidence="1">
    <location>
        <begin position="49"/>
        <end position="59"/>
    </location>
</feature>
<feature type="non-terminal residue" evidence="2">
    <location>
        <position position="330"/>
    </location>
</feature>
<name>A0A6J4JMS3_9PROT</name>
<sequence>DRHRPAPPPRRHQPAAARPADGTDLRGDGGTEPGALPPPLCLRVDHLRRAGARAARHRHDGGDADGRHRPLRHRHRQPLLHPGWAVLPRGRGAARAGARQPRLAAGGGGDRPRPLHRAAGRGDQRAAHYQTARDADPRHHRHGAGLYRHLPGADRRAGGGRLPQALGADRQRHRLRHRRAADRLPRGGGAGLVHAGPHRLRHQPGADRHQCAGRGLRRAADGAHRLPLLRADRRAGEHRRHPALRPDQCGEIGLRRLLPAAGRADRGAGRHQPGRRPRQRAGHRAGAGGADAALLRPADHALQQFPGGPDLGRLPAALHRAGRLAQPDPL</sequence>
<feature type="region of interest" description="Disordered" evidence="1">
    <location>
        <begin position="1"/>
        <end position="74"/>
    </location>
</feature>
<feature type="compositionally biased region" description="Basic and acidic residues" evidence="1">
    <location>
        <begin position="120"/>
        <end position="137"/>
    </location>
</feature>
<evidence type="ECO:0000313" key="2">
    <source>
        <dbReference type="EMBL" id="CAA9282637.1"/>
    </source>
</evidence>
<feature type="non-terminal residue" evidence="2">
    <location>
        <position position="1"/>
    </location>
</feature>
<dbReference type="EMBL" id="CADCTD010000170">
    <property type="protein sequence ID" value="CAA9282637.1"/>
    <property type="molecule type" value="Genomic_DNA"/>
</dbReference>
<feature type="compositionally biased region" description="Basic residues" evidence="1">
    <location>
        <begin position="1"/>
        <end position="13"/>
    </location>
</feature>
<feature type="compositionally biased region" description="Basic residues" evidence="1">
    <location>
        <begin position="171"/>
        <end position="180"/>
    </location>
</feature>
<feature type="region of interest" description="Disordered" evidence="1">
    <location>
        <begin position="91"/>
        <end position="209"/>
    </location>
</feature>